<dbReference type="AlphaFoldDB" id="Q4RJ57"/>
<name>Q4RJ57_TETNG</name>
<evidence type="ECO:0000256" key="1">
    <source>
        <dbReference type="SAM" id="MobiDB-lite"/>
    </source>
</evidence>
<accession>Q4RJ57</accession>
<organism evidence="2">
    <name type="scientific">Tetraodon nigroviridis</name>
    <name type="common">Spotted green pufferfish</name>
    <name type="synonym">Chelonodon nigroviridis</name>
    <dbReference type="NCBI Taxonomy" id="99883"/>
    <lineage>
        <taxon>Eukaryota</taxon>
        <taxon>Metazoa</taxon>
        <taxon>Chordata</taxon>
        <taxon>Craniata</taxon>
        <taxon>Vertebrata</taxon>
        <taxon>Euteleostomi</taxon>
        <taxon>Actinopterygii</taxon>
        <taxon>Neopterygii</taxon>
        <taxon>Teleostei</taxon>
        <taxon>Neoteleostei</taxon>
        <taxon>Acanthomorphata</taxon>
        <taxon>Eupercaria</taxon>
        <taxon>Tetraodontiformes</taxon>
        <taxon>Tetradontoidea</taxon>
        <taxon>Tetraodontidae</taxon>
        <taxon>Tetraodon</taxon>
    </lineage>
</organism>
<proteinExistence type="predicted"/>
<gene>
    <name evidence="2" type="ORF">GSTENG00033576001</name>
</gene>
<sequence>MVEGELKGEGEMERQYKLEGQSGGRRGIAGVPGELSERTAQRGLWWMDGSA</sequence>
<comment type="caution">
    <text evidence="2">The sequence shown here is derived from an EMBL/GenBank/DDBJ whole genome shotgun (WGS) entry which is preliminary data.</text>
</comment>
<dbReference type="KEGG" id="tng:GSTEN00033576G001"/>
<reference evidence="2" key="2">
    <citation type="submission" date="2004-02" db="EMBL/GenBank/DDBJ databases">
        <authorList>
            <consortium name="Genoscope"/>
            <consortium name="Whitehead Institute Centre for Genome Research"/>
        </authorList>
    </citation>
    <scope>NUCLEOTIDE SEQUENCE</scope>
</reference>
<reference evidence="2" key="1">
    <citation type="journal article" date="2004" name="Nature">
        <title>Genome duplication in the teleost fish Tetraodon nigroviridis reveals the early vertebrate proto-karyotype.</title>
        <authorList>
            <person name="Jaillon O."/>
            <person name="Aury J.-M."/>
            <person name="Brunet F."/>
            <person name="Petit J.-L."/>
            <person name="Stange-Thomann N."/>
            <person name="Mauceli E."/>
            <person name="Bouneau L."/>
            <person name="Fischer C."/>
            <person name="Ozouf-Costaz C."/>
            <person name="Bernot A."/>
            <person name="Nicaud S."/>
            <person name="Jaffe D."/>
            <person name="Fisher S."/>
            <person name="Lutfalla G."/>
            <person name="Dossat C."/>
            <person name="Segurens B."/>
            <person name="Dasilva C."/>
            <person name="Salanoubat M."/>
            <person name="Levy M."/>
            <person name="Boudet N."/>
            <person name="Castellano S."/>
            <person name="Anthouard V."/>
            <person name="Jubin C."/>
            <person name="Castelli V."/>
            <person name="Katinka M."/>
            <person name="Vacherie B."/>
            <person name="Biemont C."/>
            <person name="Skalli Z."/>
            <person name="Cattolico L."/>
            <person name="Poulain J."/>
            <person name="De Berardinis V."/>
            <person name="Cruaud C."/>
            <person name="Duprat S."/>
            <person name="Brottier P."/>
            <person name="Coutanceau J.-P."/>
            <person name="Gouzy J."/>
            <person name="Parra G."/>
            <person name="Lardier G."/>
            <person name="Chapple C."/>
            <person name="McKernan K.J."/>
            <person name="McEwan P."/>
            <person name="Bosak S."/>
            <person name="Kellis M."/>
            <person name="Volff J.-N."/>
            <person name="Guigo R."/>
            <person name="Zody M.C."/>
            <person name="Mesirov J."/>
            <person name="Lindblad-Toh K."/>
            <person name="Birren B."/>
            <person name="Nusbaum C."/>
            <person name="Kahn D."/>
            <person name="Robinson-Rechavi M."/>
            <person name="Laudet V."/>
            <person name="Schachter V."/>
            <person name="Quetier F."/>
            <person name="Saurin W."/>
            <person name="Scarpelli C."/>
            <person name="Wincker P."/>
            <person name="Lander E.S."/>
            <person name="Weissenbach J."/>
            <person name="Roest Crollius H."/>
        </authorList>
    </citation>
    <scope>NUCLEOTIDE SEQUENCE [LARGE SCALE GENOMIC DNA]</scope>
</reference>
<dbReference type="EMBL" id="CAAE01015039">
    <property type="protein sequence ID" value="CAG11575.1"/>
    <property type="molecule type" value="Genomic_DNA"/>
</dbReference>
<protein>
    <submittedName>
        <fullName evidence="2">(spotted green pufferfish) hypothetical protein</fullName>
    </submittedName>
</protein>
<feature type="region of interest" description="Disordered" evidence="1">
    <location>
        <begin position="1"/>
        <end position="51"/>
    </location>
</feature>
<feature type="compositionally biased region" description="Basic and acidic residues" evidence="1">
    <location>
        <begin position="1"/>
        <end position="17"/>
    </location>
</feature>
<evidence type="ECO:0000313" key="2">
    <source>
        <dbReference type="EMBL" id="CAG11575.1"/>
    </source>
</evidence>